<reference evidence="7" key="1">
    <citation type="submission" date="2020-11" db="EMBL/GenBank/DDBJ databases">
        <authorList>
            <person name="Whiteford S."/>
        </authorList>
    </citation>
    <scope>NUCLEOTIDE SEQUENCE</scope>
</reference>
<feature type="domain" description="DUF4470" evidence="5">
    <location>
        <begin position="2"/>
        <end position="101"/>
    </location>
</feature>
<evidence type="ECO:0000313" key="7">
    <source>
        <dbReference type="EMBL" id="CAG9095524.1"/>
    </source>
</evidence>
<dbReference type="GO" id="GO:0070286">
    <property type="term" value="P:axonemal dynein complex assembly"/>
    <property type="evidence" value="ECO:0007669"/>
    <property type="project" value="InterPro"/>
</dbReference>
<comment type="subcellular location">
    <subcellularLocation>
        <location evidence="4">Dynein axonemal particle</location>
    </subcellularLocation>
</comment>
<dbReference type="PANTHER" id="PTHR22118">
    <property type="entry name" value="DYNEIN ASSEMBLY FACTOR 3, AXONEMAL"/>
    <property type="match status" value="1"/>
</dbReference>
<sequence length="462" mass="53080">MFWGITPALDLQEELLNHGDTSAYELNFLVVGGCDGRHLLKTLAQAYRHERRYMNLFVIDGCPELAARQVLLLSLAMEKTTRCGLLEKTRRFMEVYGNLLLRQSTSRYLTAKSRQLINMITNSEYMNLLLPCISVEQMKYREKDYMENLMNFWMTGNTNQFNATDLWDQRLRQSLGVRYDSRVGVYDWDYHMRLKEVASQICFHEYKHFREHGVAFTWLETEVSRPNTTLGAGVYKCGERFLHRGYLGDLVTSPYISFGLTCDDGDMLKSSHGGNYKRATDVTERNVMRLLYELENRDKLDSSALNLNTEQNLGMVVLTNIDAKISEAPNSSEAPMLLREDRDTYIDVDYGKVHFLSLSALEQYPHKPQFQGLFHGIFVGHNMLPRVKPSVWSMARDDAMVIMESRKYMAELKRDDVKSYGEQILQAAAAAQGVMLGSFDPTTDDCARFLIKRKSASVDPVT</sequence>
<feature type="domain" description="Dynein assembly factor 3 C-terminal" evidence="6">
    <location>
        <begin position="134"/>
        <end position="431"/>
    </location>
</feature>
<protein>
    <submittedName>
        <fullName evidence="7">(diamondback moth) hypothetical protein</fullName>
    </submittedName>
</protein>
<dbReference type="Pfam" id="PF14737">
    <property type="entry name" value="DUF4470"/>
    <property type="match status" value="1"/>
</dbReference>
<dbReference type="InterPro" id="IPR039304">
    <property type="entry name" value="DNAAF3"/>
</dbReference>
<organism evidence="7 8">
    <name type="scientific">Plutella xylostella</name>
    <name type="common">Diamondback moth</name>
    <name type="synonym">Plutella maculipennis</name>
    <dbReference type="NCBI Taxonomy" id="51655"/>
    <lineage>
        <taxon>Eukaryota</taxon>
        <taxon>Metazoa</taxon>
        <taxon>Ecdysozoa</taxon>
        <taxon>Arthropoda</taxon>
        <taxon>Hexapoda</taxon>
        <taxon>Insecta</taxon>
        <taxon>Pterygota</taxon>
        <taxon>Neoptera</taxon>
        <taxon>Endopterygota</taxon>
        <taxon>Lepidoptera</taxon>
        <taxon>Glossata</taxon>
        <taxon>Ditrysia</taxon>
        <taxon>Yponomeutoidea</taxon>
        <taxon>Plutellidae</taxon>
        <taxon>Plutella</taxon>
    </lineage>
</organism>
<comment type="caution">
    <text evidence="7">The sequence shown here is derived from an EMBL/GenBank/DDBJ whole genome shotgun (WGS) entry which is preliminary data.</text>
</comment>
<keyword evidence="3" id="KW-0970">Cilium biogenesis/degradation</keyword>
<dbReference type="InterPro" id="IPR028235">
    <property type="entry name" value="DNAAF3_C"/>
</dbReference>
<dbReference type="Pfam" id="PF14740">
    <property type="entry name" value="DUF4471"/>
    <property type="match status" value="1"/>
</dbReference>
<dbReference type="Proteomes" id="UP000653454">
    <property type="component" value="Unassembled WGS sequence"/>
</dbReference>
<evidence type="ECO:0000256" key="1">
    <source>
        <dbReference type="ARBA" id="ARBA00010449"/>
    </source>
</evidence>
<evidence type="ECO:0000313" key="8">
    <source>
        <dbReference type="Proteomes" id="UP000653454"/>
    </source>
</evidence>
<evidence type="ECO:0000259" key="5">
    <source>
        <dbReference type="Pfam" id="PF14737"/>
    </source>
</evidence>
<comment type="similarity">
    <text evidence="1">Belongs to the DNAAF3 family.</text>
</comment>
<gene>
    <name evidence="7" type="ORF">PLXY2_LOCUS1626</name>
</gene>
<dbReference type="PANTHER" id="PTHR22118:SF14">
    <property type="entry name" value="DYNEIN AXONEMAL ASSEMBLY FACTOR 3"/>
    <property type="match status" value="1"/>
</dbReference>
<evidence type="ECO:0000256" key="4">
    <source>
        <dbReference type="ARBA" id="ARBA00024190"/>
    </source>
</evidence>
<dbReference type="GO" id="GO:0120293">
    <property type="term" value="C:dynein axonemal particle"/>
    <property type="evidence" value="ECO:0007669"/>
    <property type="project" value="UniProtKB-SubCell"/>
</dbReference>
<dbReference type="EMBL" id="CAJHNJ030000004">
    <property type="protein sequence ID" value="CAG9095524.1"/>
    <property type="molecule type" value="Genomic_DNA"/>
</dbReference>
<dbReference type="GO" id="GO:0044458">
    <property type="term" value="P:motile cilium assembly"/>
    <property type="evidence" value="ECO:0007669"/>
    <property type="project" value="TreeGrafter"/>
</dbReference>
<dbReference type="InterPro" id="IPR027974">
    <property type="entry name" value="DUF4470"/>
</dbReference>
<keyword evidence="8" id="KW-1185">Reference proteome</keyword>
<keyword evidence="2" id="KW-0963">Cytoplasm</keyword>
<evidence type="ECO:0000259" key="6">
    <source>
        <dbReference type="Pfam" id="PF14740"/>
    </source>
</evidence>
<accession>A0A8S4DCI9</accession>
<name>A0A8S4DCI9_PLUXY</name>
<evidence type="ECO:0000256" key="2">
    <source>
        <dbReference type="ARBA" id="ARBA00022490"/>
    </source>
</evidence>
<dbReference type="AlphaFoldDB" id="A0A8S4DCI9"/>
<proteinExistence type="inferred from homology"/>
<evidence type="ECO:0000256" key="3">
    <source>
        <dbReference type="ARBA" id="ARBA00022794"/>
    </source>
</evidence>